<proteinExistence type="predicted"/>
<comment type="caution">
    <text evidence="2">The sequence shown here is derived from an EMBL/GenBank/DDBJ whole genome shotgun (WGS) entry which is preliminary data.</text>
</comment>
<reference evidence="2" key="2">
    <citation type="submission" date="2023-01" db="EMBL/GenBank/DDBJ databases">
        <authorList>
            <person name="Sun Q."/>
            <person name="Evtushenko L."/>
        </authorList>
    </citation>
    <scope>NUCLEOTIDE SEQUENCE</scope>
    <source>
        <strain evidence="2">VKM B-2347</strain>
    </source>
</reference>
<sequence>MTVREMAFPSNSCALVRRNENREEEMNKTLLFALACAVGITGLAETSPSSAATASPTPSSSSPGLRADIRAAATASLRRGDVQEVANRPVHRKRYRTNRPYSLRSIHRPGRWCSRGRWYGKRCYYTPSGLRPFRQR</sequence>
<dbReference type="AlphaFoldDB" id="A0A9W6IXV8"/>
<gene>
    <name evidence="2" type="ORF">GCM10008179_07790</name>
</gene>
<feature type="compositionally biased region" description="Low complexity" evidence="1">
    <location>
        <begin position="46"/>
        <end position="63"/>
    </location>
</feature>
<dbReference type="Proteomes" id="UP001143372">
    <property type="component" value="Unassembled WGS sequence"/>
</dbReference>
<dbReference type="EMBL" id="BSFI01000004">
    <property type="protein sequence ID" value="GLK67141.1"/>
    <property type="molecule type" value="Genomic_DNA"/>
</dbReference>
<evidence type="ECO:0000313" key="3">
    <source>
        <dbReference type="Proteomes" id="UP001143372"/>
    </source>
</evidence>
<reference evidence="2" key="1">
    <citation type="journal article" date="2014" name="Int. J. Syst. Evol. Microbiol.">
        <title>Complete genome sequence of Corynebacterium casei LMG S-19264T (=DSM 44701T), isolated from a smear-ripened cheese.</title>
        <authorList>
            <consortium name="US DOE Joint Genome Institute (JGI-PGF)"/>
            <person name="Walter F."/>
            <person name="Albersmeier A."/>
            <person name="Kalinowski J."/>
            <person name="Ruckert C."/>
        </authorList>
    </citation>
    <scope>NUCLEOTIDE SEQUENCE</scope>
    <source>
        <strain evidence="2">VKM B-2347</strain>
    </source>
</reference>
<protein>
    <submittedName>
        <fullName evidence="2">Uncharacterized protein</fullName>
    </submittedName>
</protein>
<organism evidence="2 3">
    <name type="scientific">Hansschlegelia plantiphila</name>
    <dbReference type="NCBI Taxonomy" id="374655"/>
    <lineage>
        <taxon>Bacteria</taxon>
        <taxon>Pseudomonadati</taxon>
        <taxon>Pseudomonadota</taxon>
        <taxon>Alphaproteobacteria</taxon>
        <taxon>Hyphomicrobiales</taxon>
        <taxon>Methylopilaceae</taxon>
        <taxon>Hansschlegelia</taxon>
    </lineage>
</organism>
<keyword evidence="3" id="KW-1185">Reference proteome</keyword>
<feature type="region of interest" description="Disordered" evidence="1">
    <location>
        <begin position="45"/>
        <end position="70"/>
    </location>
</feature>
<evidence type="ECO:0000313" key="2">
    <source>
        <dbReference type="EMBL" id="GLK67141.1"/>
    </source>
</evidence>
<evidence type="ECO:0000256" key="1">
    <source>
        <dbReference type="SAM" id="MobiDB-lite"/>
    </source>
</evidence>
<name>A0A9W6IXV8_9HYPH</name>
<accession>A0A9W6IXV8</accession>